<proteinExistence type="predicted"/>
<dbReference type="RefSeq" id="WP_147649126.1">
    <property type="nucleotide sequence ID" value="NZ_CP042806.1"/>
</dbReference>
<evidence type="ECO:0000256" key="1">
    <source>
        <dbReference type="SAM" id="SignalP"/>
    </source>
</evidence>
<evidence type="ECO:0000313" key="3">
    <source>
        <dbReference type="Proteomes" id="UP000321820"/>
    </source>
</evidence>
<accession>A0A5B9EIC2</accession>
<feature type="signal peptide" evidence="1">
    <location>
        <begin position="1"/>
        <end position="22"/>
    </location>
</feature>
<dbReference type="KEGG" id="talb:FTW19_18860"/>
<dbReference type="PROSITE" id="PS51257">
    <property type="entry name" value="PROKAR_LIPOPROTEIN"/>
    <property type="match status" value="1"/>
</dbReference>
<reference evidence="2 3" key="1">
    <citation type="submission" date="2019-08" db="EMBL/GenBank/DDBJ databases">
        <title>Complete genome sequence of Terriglobus albidus strain ORNL.</title>
        <authorList>
            <person name="Podar M."/>
        </authorList>
    </citation>
    <scope>NUCLEOTIDE SEQUENCE [LARGE SCALE GENOMIC DNA]</scope>
    <source>
        <strain evidence="2 3">ORNL</strain>
    </source>
</reference>
<dbReference type="EMBL" id="CP042806">
    <property type="protein sequence ID" value="QEE29856.1"/>
    <property type="molecule type" value="Genomic_DNA"/>
</dbReference>
<protein>
    <recommendedName>
        <fullName evidence="4">WD40 repeat domain-containing protein</fullName>
    </recommendedName>
</protein>
<name>A0A5B9EIC2_9BACT</name>
<evidence type="ECO:0000313" key="2">
    <source>
        <dbReference type="EMBL" id="QEE29856.1"/>
    </source>
</evidence>
<dbReference type="SUPFAM" id="SSF82171">
    <property type="entry name" value="DPP6 N-terminal domain-like"/>
    <property type="match status" value="1"/>
</dbReference>
<gene>
    <name evidence="2" type="ORF">FTW19_18860</name>
</gene>
<dbReference type="Proteomes" id="UP000321820">
    <property type="component" value="Chromosome"/>
</dbReference>
<evidence type="ECO:0008006" key="4">
    <source>
        <dbReference type="Google" id="ProtNLM"/>
    </source>
</evidence>
<feature type="chain" id="PRO_5023043497" description="WD40 repeat domain-containing protein" evidence="1">
    <location>
        <begin position="23"/>
        <end position="307"/>
    </location>
</feature>
<dbReference type="AlphaFoldDB" id="A0A5B9EIC2"/>
<organism evidence="2 3">
    <name type="scientific">Terriglobus albidus</name>
    <dbReference type="NCBI Taxonomy" id="1592106"/>
    <lineage>
        <taxon>Bacteria</taxon>
        <taxon>Pseudomonadati</taxon>
        <taxon>Acidobacteriota</taxon>
        <taxon>Terriglobia</taxon>
        <taxon>Terriglobales</taxon>
        <taxon>Acidobacteriaceae</taxon>
        <taxon>Terriglobus</taxon>
    </lineage>
</organism>
<sequence length="307" mass="33738">MKNYLMIASMGGILVFSCLASAQSGDLYPPPIQEFHPGHITSTTARWKDRRIRVLGSSRLLKLEIKSNTKRTTVPLPEELAEVDELAVSPQGRVLVRGMLDGASSMVVIVDAVTGKVVDSIWCYLPAISPDANNIAFIKFYPTHGAAATDRYMLYRVDQSPSENRSPDVPRTDSVNVGRAILPLNGMSRPYDNLGKFDVTGKIESRSRLLWSKDSHELAFAVSVDNALLMERFTLPGRGTGRHRVASLDTHDVCAEGELDTKGTCPVLITDLAWSPTGLALRLTQVGRATKTLTLTDNQFLLLEKEK</sequence>
<keyword evidence="3" id="KW-1185">Reference proteome</keyword>
<keyword evidence="1" id="KW-0732">Signal</keyword>